<evidence type="ECO:0000313" key="2">
    <source>
        <dbReference type="EMBL" id="MPC78821.1"/>
    </source>
</evidence>
<dbReference type="Proteomes" id="UP000324222">
    <property type="component" value="Unassembled WGS sequence"/>
</dbReference>
<evidence type="ECO:0000256" key="1">
    <source>
        <dbReference type="SAM" id="MobiDB-lite"/>
    </source>
</evidence>
<accession>A0A5B7I0E6</accession>
<organism evidence="2 3">
    <name type="scientific">Portunus trituberculatus</name>
    <name type="common">Swimming crab</name>
    <name type="synonym">Neptunus trituberculatus</name>
    <dbReference type="NCBI Taxonomy" id="210409"/>
    <lineage>
        <taxon>Eukaryota</taxon>
        <taxon>Metazoa</taxon>
        <taxon>Ecdysozoa</taxon>
        <taxon>Arthropoda</taxon>
        <taxon>Crustacea</taxon>
        <taxon>Multicrustacea</taxon>
        <taxon>Malacostraca</taxon>
        <taxon>Eumalacostraca</taxon>
        <taxon>Eucarida</taxon>
        <taxon>Decapoda</taxon>
        <taxon>Pleocyemata</taxon>
        <taxon>Brachyura</taxon>
        <taxon>Eubrachyura</taxon>
        <taxon>Portunoidea</taxon>
        <taxon>Portunidae</taxon>
        <taxon>Portuninae</taxon>
        <taxon>Portunus</taxon>
    </lineage>
</organism>
<proteinExistence type="predicted"/>
<sequence>MAQSTQEHISMRHTMGGWVAGTAGQRNTSFLTSLLSLQFTVHYRAASTHTHTGQSGTPQASPGAGTTDHSSRQHV</sequence>
<comment type="caution">
    <text evidence="2">The sequence shown here is derived from an EMBL/GenBank/DDBJ whole genome shotgun (WGS) entry which is preliminary data.</text>
</comment>
<feature type="region of interest" description="Disordered" evidence="1">
    <location>
        <begin position="47"/>
        <end position="75"/>
    </location>
</feature>
<dbReference type="EMBL" id="VSRR010049449">
    <property type="protein sequence ID" value="MPC78821.1"/>
    <property type="molecule type" value="Genomic_DNA"/>
</dbReference>
<evidence type="ECO:0000313" key="3">
    <source>
        <dbReference type="Proteomes" id="UP000324222"/>
    </source>
</evidence>
<dbReference type="AlphaFoldDB" id="A0A5B7I0E6"/>
<reference evidence="2 3" key="1">
    <citation type="submission" date="2019-05" db="EMBL/GenBank/DDBJ databases">
        <title>Another draft genome of Portunus trituberculatus and its Hox gene families provides insights of decapod evolution.</title>
        <authorList>
            <person name="Jeong J.-H."/>
            <person name="Song I."/>
            <person name="Kim S."/>
            <person name="Choi T."/>
            <person name="Kim D."/>
            <person name="Ryu S."/>
            <person name="Kim W."/>
        </authorList>
    </citation>
    <scope>NUCLEOTIDE SEQUENCE [LARGE SCALE GENOMIC DNA]</scope>
    <source>
        <tissue evidence="2">Muscle</tissue>
    </source>
</reference>
<feature type="compositionally biased region" description="Polar residues" evidence="1">
    <location>
        <begin position="47"/>
        <end position="60"/>
    </location>
</feature>
<name>A0A5B7I0E6_PORTR</name>
<keyword evidence="3" id="KW-1185">Reference proteome</keyword>
<protein>
    <submittedName>
        <fullName evidence="2">Uncharacterized protein</fullName>
    </submittedName>
</protein>
<gene>
    <name evidence="2" type="ORF">E2C01_073319</name>
</gene>